<dbReference type="STRING" id="638303.Thal_1581"/>
<dbReference type="RefSeq" id="WP_012992615.1">
    <property type="nucleotide sequence ID" value="NC_013894.1"/>
</dbReference>
<evidence type="ECO:0000313" key="2">
    <source>
        <dbReference type="Proteomes" id="UP000002043"/>
    </source>
</evidence>
<proteinExistence type="predicted"/>
<protein>
    <submittedName>
        <fullName evidence="1">Uncharacterized protein</fullName>
    </submittedName>
</protein>
<name>D3SN79_THEAH</name>
<keyword evidence="2" id="KW-1185">Reference proteome</keyword>
<dbReference type="AlphaFoldDB" id="D3SN79"/>
<evidence type="ECO:0000313" key="1">
    <source>
        <dbReference type="EMBL" id="ADC90209.1"/>
    </source>
</evidence>
<dbReference type="EMBL" id="CP001931">
    <property type="protein sequence ID" value="ADC90209.1"/>
    <property type="molecule type" value="Genomic_DNA"/>
</dbReference>
<organism evidence="1 2">
    <name type="scientific">Thermocrinis albus (strain DSM 14484 / JCM 11386 / HI 11/12)</name>
    <dbReference type="NCBI Taxonomy" id="638303"/>
    <lineage>
        <taxon>Bacteria</taxon>
        <taxon>Pseudomonadati</taxon>
        <taxon>Aquificota</taxon>
        <taxon>Aquificia</taxon>
        <taxon>Aquificales</taxon>
        <taxon>Aquificaceae</taxon>
        <taxon>Thermocrinis</taxon>
    </lineage>
</organism>
<dbReference type="HOGENOM" id="CLU_158029_0_0_0"/>
<accession>D3SN79</accession>
<dbReference type="KEGG" id="tal:Thal_1581"/>
<reference evidence="2" key="1">
    <citation type="journal article" date="2010" name="Stand. Genomic Sci.">
        <title>Complete genome sequence of Thermocrinis albus type strain (HI 11/12T).</title>
        <authorList>
            <person name="Wirth R."/>
            <person name="Sikorski J."/>
            <person name="Brambilla E."/>
            <person name="Misra M."/>
            <person name="Lapidus A."/>
            <person name="Copeland A."/>
            <person name="Nolan M."/>
            <person name="Lucas S."/>
            <person name="Chen F."/>
            <person name="Tice H."/>
            <person name="Cheng J.F."/>
            <person name="Han C."/>
            <person name="Detter J.C."/>
            <person name="Tapia R."/>
            <person name="Bruce D."/>
            <person name="Goodwin L."/>
            <person name="Pitluck S."/>
            <person name="Pati A."/>
            <person name="Anderson I."/>
            <person name="Ivanova N."/>
            <person name="Mavromatis K."/>
            <person name="Mikhailova N."/>
            <person name="Chen A."/>
            <person name="Palaniappan K."/>
            <person name="Bilek Y."/>
            <person name="Hader T."/>
            <person name="Land M."/>
            <person name="Hauser L."/>
            <person name="Chang Y.J."/>
            <person name="Jeffries C.D."/>
            <person name="Tindall B.J."/>
            <person name="Rohde M."/>
            <person name="Goker M."/>
            <person name="Bristow J."/>
            <person name="Eisen J.A."/>
            <person name="Markowitz V."/>
            <person name="Hugenholtz P."/>
            <person name="Kyrpides N.C."/>
            <person name="Klenk H.P."/>
        </authorList>
    </citation>
    <scope>NUCLEOTIDE SEQUENCE [LARGE SCALE GENOMIC DNA]</scope>
    <source>
        <strain evidence="2">DSM 14484 / JCM 11386 / HI 11/12</strain>
    </source>
</reference>
<sequence length="130" mass="15057">MSRRALHIAFWAGVAGLSFSFFLHIQKEKEAFYQEYLRYKEFLLLLQSAKLGRKQELSESFLQQKLQQFPLQVVSIKTTEMGYEVKLRDVPGSEIPKLVYFLEDSGFSIKKLKATDNTGQATFEVEIALR</sequence>
<gene>
    <name evidence="1" type="ordered locus">Thal_1581</name>
</gene>
<dbReference type="SMR" id="D3SN79"/>
<dbReference type="OrthoDB" id="15453at2"/>
<dbReference type="Proteomes" id="UP000002043">
    <property type="component" value="Chromosome"/>
</dbReference>